<dbReference type="SUPFAM" id="SSF160246">
    <property type="entry name" value="EspE N-terminal domain-like"/>
    <property type="match status" value="1"/>
</dbReference>
<proteinExistence type="inferred from homology"/>
<evidence type="ECO:0000313" key="7">
    <source>
        <dbReference type="Proteomes" id="UP000198992"/>
    </source>
</evidence>
<dbReference type="FunFam" id="3.40.50.300:FF:000398">
    <property type="entry name" value="Type IV pilus assembly ATPase PilB"/>
    <property type="match status" value="1"/>
</dbReference>
<dbReference type="AlphaFoldDB" id="A0A1H5HTZ3"/>
<dbReference type="Pfam" id="PF05157">
    <property type="entry name" value="MshEN"/>
    <property type="match status" value="1"/>
</dbReference>
<feature type="region of interest" description="Disordered" evidence="4">
    <location>
        <begin position="154"/>
        <end position="175"/>
    </location>
</feature>
<dbReference type="InterPro" id="IPR001482">
    <property type="entry name" value="T2SS/T4SS_dom"/>
</dbReference>
<name>A0A1H5HTZ3_9BRAD</name>
<dbReference type="PANTHER" id="PTHR30258:SF2">
    <property type="entry name" value="COMG OPERON PROTEIN 1"/>
    <property type="match status" value="1"/>
</dbReference>
<accession>A0A1H5HTZ3</accession>
<dbReference type="InterPro" id="IPR027417">
    <property type="entry name" value="P-loop_NTPase"/>
</dbReference>
<keyword evidence="2" id="KW-0547">Nucleotide-binding</keyword>
<evidence type="ECO:0000256" key="1">
    <source>
        <dbReference type="ARBA" id="ARBA00006611"/>
    </source>
</evidence>
<dbReference type="GO" id="GO:0005886">
    <property type="term" value="C:plasma membrane"/>
    <property type="evidence" value="ECO:0007669"/>
    <property type="project" value="TreeGrafter"/>
</dbReference>
<dbReference type="GO" id="GO:0005524">
    <property type="term" value="F:ATP binding"/>
    <property type="evidence" value="ECO:0007669"/>
    <property type="project" value="UniProtKB-KW"/>
</dbReference>
<evidence type="ECO:0000313" key="6">
    <source>
        <dbReference type="EMBL" id="SEE31453.1"/>
    </source>
</evidence>
<reference evidence="6 7" key="1">
    <citation type="submission" date="2016-10" db="EMBL/GenBank/DDBJ databases">
        <authorList>
            <person name="de Groot N.N."/>
        </authorList>
    </citation>
    <scope>NUCLEOTIDE SEQUENCE [LARGE SCALE GENOMIC DNA]</scope>
    <source>
        <strain evidence="6 7">MT12</strain>
    </source>
</reference>
<dbReference type="Gene3D" id="3.40.50.300">
    <property type="entry name" value="P-loop containing nucleotide triphosphate hydrolases"/>
    <property type="match status" value="1"/>
</dbReference>
<dbReference type="InterPro" id="IPR037257">
    <property type="entry name" value="T2SS_E_N_sf"/>
</dbReference>
<dbReference type="Proteomes" id="UP000198992">
    <property type="component" value="Unassembled WGS sequence"/>
</dbReference>
<dbReference type="GO" id="GO:0016887">
    <property type="term" value="F:ATP hydrolysis activity"/>
    <property type="evidence" value="ECO:0007669"/>
    <property type="project" value="TreeGrafter"/>
</dbReference>
<gene>
    <name evidence="6" type="ORF">SAMN05444164_7639</name>
</gene>
<dbReference type="OrthoDB" id="9804785at2"/>
<dbReference type="Gene3D" id="3.30.300.160">
    <property type="entry name" value="Type II secretion system, protein E, N-terminal domain"/>
    <property type="match status" value="1"/>
</dbReference>
<comment type="similarity">
    <text evidence="1">Belongs to the GSP E family.</text>
</comment>
<evidence type="ECO:0000256" key="2">
    <source>
        <dbReference type="ARBA" id="ARBA00022741"/>
    </source>
</evidence>
<dbReference type="InterPro" id="IPR007831">
    <property type="entry name" value="T2SS_GspE_N"/>
</dbReference>
<protein>
    <submittedName>
        <fullName evidence="6">Type II secretion system protein E (GspE)</fullName>
    </submittedName>
</protein>
<organism evidence="6 7">
    <name type="scientific">Bradyrhizobium erythrophlei</name>
    <dbReference type="NCBI Taxonomy" id="1437360"/>
    <lineage>
        <taxon>Bacteria</taxon>
        <taxon>Pseudomonadati</taxon>
        <taxon>Pseudomonadota</taxon>
        <taxon>Alphaproteobacteria</taxon>
        <taxon>Hyphomicrobiales</taxon>
        <taxon>Nitrobacteraceae</taxon>
        <taxon>Bradyrhizobium</taxon>
    </lineage>
</organism>
<evidence type="ECO:0000256" key="3">
    <source>
        <dbReference type="ARBA" id="ARBA00022840"/>
    </source>
</evidence>
<dbReference type="Gene3D" id="3.30.450.90">
    <property type="match status" value="1"/>
</dbReference>
<dbReference type="PROSITE" id="PS00662">
    <property type="entry name" value="T2SP_E"/>
    <property type="match status" value="1"/>
</dbReference>
<dbReference type="RefSeq" id="WP_092124806.1">
    <property type="nucleotide sequence ID" value="NZ_FNTH01000001.1"/>
</dbReference>
<evidence type="ECO:0000256" key="4">
    <source>
        <dbReference type="SAM" id="MobiDB-lite"/>
    </source>
</evidence>
<evidence type="ECO:0000259" key="5">
    <source>
        <dbReference type="PROSITE" id="PS00662"/>
    </source>
</evidence>
<dbReference type="Pfam" id="PF00437">
    <property type="entry name" value="T2SSE"/>
    <property type="match status" value="1"/>
</dbReference>
<sequence length="571" mass="61256">MLARESDAPATAATPPVDFMTYLAGKGALRDSQKDEGAARPRHADGSVGHVDWSAVTKLTPSALADELAGFYRCERVRRDDLVDGRFAGGEMSTRFLKEERLFPYEGAAGTLRLALASPIDDETLRAVELMLRRPVALAAATADDLEAALSLRLEPDQTSDAPQPGTAGGEDDLDNLRDLARGAPVVRALDDLLRLAVEQRATDLHIEPTGNTLQVRLRVDGMLKNVPAPPMTMAKGILSRLKIMAGLNITERRLAQDGRAHILVGGNEIDLRVATMPTMHGECAVIRLLRKGAGLVSLDQIGLSAHHEAILRKALLAPYGMVIVTGPTGSGKTTTLAASLAVINEPTRKILTIEDPVEYQIPGITQTQVHPGIGLTFASALRSFMRLDPDVIMVGEMRDAETAHIGVHAALTGHLVLTTLHTNTAAGAVTRLIDMGIESFLLASCARVIVAQRLVRILCDHCKQHYTLSAADIAADERYAALGIEAGEVVCRPKGCNWCSNTGFRGRKGVFEIMEIGATLRRSIGPKTDASELEAAARRAGMTSMTEDGVAKLRAGQTTLDEIFRLTMSL</sequence>
<feature type="domain" description="Bacterial type II secretion system protein E" evidence="5">
    <location>
        <begin position="386"/>
        <end position="400"/>
    </location>
</feature>
<keyword evidence="3" id="KW-0067">ATP-binding</keyword>
<dbReference type="PANTHER" id="PTHR30258">
    <property type="entry name" value="TYPE II SECRETION SYSTEM PROTEIN GSPE-RELATED"/>
    <property type="match status" value="1"/>
</dbReference>
<dbReference type="EMBL" id="FNTH01000001">
    <property type="protein sequence ID" value="SEE31453.1"/>
    <property type="molecule type" value="Genomic_DNA"/>
</dbReference>
<dbReference type="SUPFAM" id="SSF52540">
    <property type="entry name" value="P-loop containing nucleoside triphosphate hydrolases"/>
    <property type="match status" value="1"/>
</dbReference>
<dbReference type="CDD" id="cd01129">
    <property type="entry name" value="PulE-GspE-like"/>
    <property type="match status" value="1"/>
</dbReference>